<organism evidence="2 3">
    <name type="scientific">Thermithiobacillus plumbiphilus</name>
    <dbReference type="NCBI Taxonomy" id="1729899"/>
    <lineage>
        <taxon>Bacteria</taxon>
        <taxon>Pseudomonadati</taxon>
        <taxon>Pseudomonadota</taxon>
        <taxon>Acidithiobacillia</taxon>
        <taxon>Acidithiobacillales</taxon>
        <taxon>Thermithiobacillaceae</taxon>
        <taxon>Thermithiobacillus</taxon>
    </lineage>
</organism>
<dbReference type="InterPro" id="IPR015867">
    <property type="entry name" value="N-reg_PII/ATP_PRibTrfase_C"/>
</dbReference>
<gene>
    <name evidence="2" type="primary">cutA</name>
    <name evidence="2" type="ORF">WOB96_13400</name>
</gene>
<dbReference type="PANTHER" id="PTHR23419">
    <property type="entry name" value="DIVALENT CATION TOLERANCE CUTA-RELATED"/>
    <property type="match status" value="1"/>
</dbReference>
<dbReference type="Proteomes" id="UP001446205">
    <property type="component" value="Unassembled WGS sequence"/>
</dbReference>
<reference evidence="2 3" key="1">
    <citation type="submission" date="2024-04" db="EMBL/GenBank/DDBJ databases">
        <authorList>
            <person name="Abashina T."/>
            <person name="Shaikin A."/>
        </authorList>
    </citation>
    <scope>NUCLEOTIDE SEQUENCE [LARGE SCALE GENOMIC DNA]</scope>
    <source>
        <strain evidence="2 3">AAFK</strain>
    </source>
</reference>
<dbReference type="PANTHER" id="PTHR23419:SF8">
    <property type="entry name" value="FI09726P"/>
    <property type="match status" value="1"/>
</dbReference>
<dbReference type="Gene3D" id="3.30.70.120">
    <property type="match status" value="1"/>
</dbReference>
<evidence type="ECO:0000313" key="3">
    <source>
        <dbReference type="Proteomes" id="UP001446205"/>
    </source>
</evidence>
<name>A0ABU9DE69_9PROT</name>
<dbReference type="InterPro" id="IPR011322">
    <property type="entry name" value="N-reg_PII-like_a/b"/>
</dbReference>
<dbReference type="SUPFAM" id="SSF54913">
    <property type="entry name" value="GlnB-like"/>
    <property type="match status" value="1"/>
</dbReference>
<evidence type="ECO:0000256" key="1">
    <source>
        <dbReference type="ARBA" id="ARBA00010169"/>
    </source>
</evidence>
<comment type="caution">
    <text evidence="2">The sequence shown here is derived from an EMBL/GenBank/DDBJ whole genome shotgun (WGS) entry which is preliminary data.</text>
</comment>
<comment type="similarity">
    <text evidence="1">Belongs to the CutA family.</text>
</comment>
<accession>A0ABU9DE69</accession>
<dbReference type="InterPro" id="IPR004323">
    <property type="entry name" value="Ion_tolerance_CutA"/>
</dbReference>
<evidence type="ECO:0000313" key="2">
    <source>
        <dbReference type="EMBL" id="MEK8090748.1"/>
    </source>
</evidence>
<proteinExistence type="inferred from homology"/>
<protein>
    <submittedName>
        <fullName evidence="2">Divalent-cation tolerance protein CutA</fullName>
    </submittedName>
</protein>
<sequence>MLSSDTTEHADIYLTYCTCPDSAIAEGVAQALVNEGLAACVHCLPSGLSIYRWQGQIEQTRECTLLIKAPAVNYPALEARIRALHPYELPEIIAVPLSAGLPEYLDWIRESTKA</sequence>
<dbReference type="Pfam" id="PF03091">
    <property type="entry name" value="CutA1"/>
    <property type="match status" value="1"/>
</dbReference>
<dbReference type="RefSeq" id="WP_341371804.1">
    <property type="nucleotide sequence ID" value="NZ_JBBPCO010000015.1"/>
</dbReference>
<dbReference type="EMBL" id="JBBPCO010000015">
    <property type="protein sequence ID" value="MEK8090748.1"/>
    <property type="molecule type" value="Genomic_DNA"/>
</dbReference>
<keyword evidence="3" id="KW-1185">Reference proteome</keyword>